<comment type="caution">
    <text evidence="1">The sequence shown here is derived from an EMBL/GenBank/DDBJ whole genome shotgun (WGS) entry which is preliminary data.</text>
</comment>
<reference evidence="1 2" key="1">
    <citation type="journal article" date="2019" name="Commun. Biol.">
        <title>The bagworm genome reveals a unique fibroin gene that provides high tensile strength.</title>
        <authorList>
            <person name="Kono N."/>
            <person name="Nakamura H."/>
            <person name="Ohtoshi R."/>
            <person name="Tomita M."/>
            <person name="Numata K."/>
            <person name="Arakawa K."/>
        </authorList>
    </citation>
    <scope>NUCLEOTIDE SEQUENCE [LARGE SCALE GENOMIC DNA]</scope>
</reference>
<keyword evidence="2" id="KW-1185">Reference proteome</keyword>
<dbReference type="Proteomes" id="UP000299102">
    <property type="component" value="Unassembled WGS sequence"/>
</dbReference>
<organism evidence="1 2">
    <name type="scientific">Eumeta variegata</name>
    <name type="common">Bagworm moth</name>
    <name type="synonym">Eumeta japonica</name>
    <dbReference type="NCBI Taxonomy" id="151549"/>
    <lineage>
        <taxon>Eukaryota</taxon>
        <taxon>Metazoa</taxon>
        <taxon>Ecdysozoa</taxon>
        <taxon>Arthropoda</taxon>
        <taxon>Hexapoda</taxon>
        <taxon>Insecta</taxon>
        <taxon>Pterygota</taxon>
        <taxon>Neoptera</taxon>
        <taxon>Endopterygota</taxon>
        <taxon>Lepidoptera</taxon>
        <taxon>Glossata</taxon>
        <taxon>Ditrysia</taxon>
        <taxon>Tineoidea</taxon>
        <taxon>Psychidae</taxon>
        <taxon>Oiketicinae</taxon>
        <taxon>Eumeta</taxon>
    </lineage>
</organism>
<protein>
    <submittedName>
        <fullName evidence="1">Uncharacterized protein</fullName>
    </submittedName>
</protein>
<gene>
    <name evidence="1" type="ORF">EVAR_56717_1</name>
</gene>
<sequence>MSLLGRGPLGAAEGSERPRPFALAWLTPRIPSSIISLPLYRMCVKRQRRVAHFCLFHSQIQHKAGRTSAVASPPYFERDAYDSGTFGTAFQYGTAQASMLLRTHINYTPEAKGVEIGRRRVNARVKSRAAPDQFYGNTWGFIGATSWRTVGSAKHVTASH</sequence>
<evidence type="ECO:0000313" key="2">
    <source>
        <dbReference type="Proteomes" id="UP000299102"/>
    </source>
</evidence>
<dbReference type="AlphaFoldDB" id="A0A4C1Y230"/>
<proteinExistence type="predicted"/>
<dbReference type="EMBL" id="BGZK01001011">
    <property type="protein sequence ID" value="GBP68455.1"/>
    <property type="molecule type" value="Genomic_DNA"/>
</dbReference>
<name>A0A4C1Y230_EUMVA</name>
<accession>A0A4C1Y230</accession>
<evidence type="ECO:0000313" key="1">
    <source>
        <dbReference type="EMBL" id="GBP68455.1"/>
    </source>
</evidence>